<feature type="transmembrane region" description="Helical" evidence="2">
    <location>
        <begin position="297"/>
        <end position="317"/>
    </location>
</feature>
<evidence type="ECO:0000256" key="2">
    <source>
        <dbReference type="SAM" id="Phobius"/>
    </source>
</evidence>
<evidence type="ECO:0000313" key="3">
    <source>
        <dbReference type="EMBL" id="MDT8999485.1"/>
    </source>
</evidence>
<comment type="caution">
    <text evidence="3">The sequence shown here is derived from an EMBL/GenBank/DDBJ whole genome shotgun (WGS) entry which is preliminary data.</text>
</comment>
<evidence type="ECO:0008006" key="5">
    <source>
        <dbReference type="Google" id="ProtNLM"/>
    </source>
</evidence>
<keyword evidence="2" id="KW-1133">Transmembrane helix</keyword>
<feature type="transmembrane region" description="Helical" evidence="2">
    <location>
        <begin position="37"/>
        <end position="61"/>
    </location>
</feature>
<name>A0ABU3PAD4_9BURK</name>
<feature type="compositionally biased region" description="Basic and acidic residues" evidence="1">
    <location>
        <begin position="11"/>
        <end position="21"/>
    </location>
</feature>
<dbReference type="EMBL" id="JAVXZY010000003">
    <property type="protein sequence ID" value="MDT8999485.1"/>
    <property type="molecule type" value="Genomic_DNA"/>
</dbReference>
<dbReference type="RefSeq" id="WP_315650047.1">
    <property type="nucleotide sequence ID" value="NZ_JAVXZY010000003.1"/>
</dbReference>
<feature type="transmembrane region" description="Helical" evidence="2">
    <location>
        <begin position="124"/>
        <end position="146"/>
    </location>
</feature>
<keyword evidence="2" id="KW-0812">Transmembrane</keyword>
<feature type="region of interest" description="Disordered" evidence="1">
    <location>
        <begin position="1"/>
        <end position="28"/>
    </location>
</feature>
<keyword evidence="2" id="KW-0472">Membrane</keyword>
<proteinExistence type="predicted"/>
<evidence type="ECO:0000256" key="1">
    <source>
        <dbReference type="SAM" id="MobiDB-lite"/>
    </source>
</evidence>
<feature type="transmembrane region" description="Helical" evidence="2">
    <location>
        <begin position="81"/>
        <end position="103"/>
    </location>
</feature>
<gene>
    <name evidence="3" type="ORF">RQP53_09425</name>
</gene>
<protein>
    <recommendedName>
        <fullName evidence="5">Transmembrane protein</fullName>
    </recommendedName>
</protein>
<organism evidence="3 4">
    <name type="scientific">Roseateles aquae</name>
    <dbReference type="NCBI Taxonomy" id="3077235"/>
    <lineage>
        <taxon>Bacteria</taxon>
        <taxon>Pseudomonadati</taxon>
        <taxon>Pseudomonadota</taxon>
        <taxon>Betaproteobacteria</taxon>
        <taxon>Burkholderiales</taxon>
        <taxon>Sphaerotilaceae</taxon>
        <taxon>Roseateles</taxon>
    </lineage>
</organism>
<keyword evidence="4" id="KW-1185">Reference proteome</keyword>
<reference evidence="3" key="1">
    <citation type="submission" date="2023-09" db="EMBL/GenBank/DDBJ databases">
        <title>Paucibacter sp. APW11 Genome sequencing and assembly.</title>
        <authorList>
            <person name="Kim I."/>
        </authorList>
    </citation>
    <scope>NUCLEOTIDE SEQUENCE</scope>
    <source>
        <strain evidence="3">APW11</strain>
    </source>
</reference>
<evidence type="ECO:0000313" key="4">
    <source>
        <dbReference type="Proteomes" id="UP001246372"/>
    </source>
</evidence>
<sequence length="324" mass="33588">MELSTPLAAEDLSRPRERRSSPSDNTRSLNSAVSWSAITAGAAAAASLSLILLILGVGLGLSSVSPWARDGVSAAALGLSTILWLTLTQLLASAVGGYLAGRLRVKWTEVHSDEVYFRDTAHGFLAWAMASLLTAALLGSVIGSILSGGVQAGASVLGGAATTASSSVGAAAASSRSAQRGDAGLMDYFVDSLFRRDASLAGGASAPTGQESIDRGNGKDSAEVSRIFMNVSRSDPLPPEDLRYVGLIVAQRTGLSQPLAEKRVAEVYARAQAKVRDIELAARETTDEARKASAYTALWLFVSLLVGAFVASLSATFGGRRRDA</sequence>
<dbReference type="Proteomes" id="UP001246372">
    <property type="component" value="Unassembled WGS sequence"/>
</dbReference>
<accession>A0ABU3PAD4</accession>